<keyword evidence="4" id="KW-0472">Membrane</keyword>
<evidence type="ECO:0000259" key="7">
    <source>
        <dbReference type="PROSITE" id="PS50190"/>
    </source>
</evidence>
<dbReference type="InterPro" id="IPR023394">
    <property type="entry name" value="Sec7_C_sf"/>
</dbReference>
<sequence length="1841" mass="204027">MPPTPPAKNSLQDPPPRRDSLNYRAHHPPSSRLSSTDASSSSRTIDTRTAFSPSMSTASLHTVTSPTSHKRSMTISKGNSVSTVLITSALDTIAASREAKRSAPLRESVHIALEMVRAGMGGDRPREIFEPLRLACETRNEKLMVASLDCISKLISYSFFVEANPPEHASLPSPPPSPGPGARHSTSSASQSNLSPPSLVDLVVHTITTCHTETTADSVSLQVVKALLALVLSSTILVHQSSLLKAVRTVYNVFLMSTDPVNQTVAQGGLTQMVHHIFSRCTVAPPAAAESTASLASKAEESPSAKRDSFAPSTPGTEPPPLPSQDEAPSAEDISLEIPLPLSPPVAAHDDSPVLELPPTNGIQHDLDRPGTPHAWVSPAQSRLCSFLTDPHVSEPTLRPSTPGRAHYAAPAHAMTINDLFLKDAFLVFRSMCKLTMKPLNTESERDLKSHAMRSKLLSLHMVLVILNAHMDVFVSPSSLIHSSSSHEATPFVQMANQYLCLSLSRNAVSPVPQVFEISVEIFWRVITGLRTKLKKEIEVLFHEIFFPILEMKTSTLKQKAVILGMLSRLCHDPQALVEIYLNYDCDSQAADNIYEHLMNIITKIGTNTLPSAAQQKPSDPASPALTPTSKAHGSGIPPSLATSAVSVSGSLDTSALGHSEQQLRRQSLECLAAVLRSLVAWGTAAGKGASDAAPDSALASAAGRASVGEDGRPEGLTPDASQSLDRLPIGGPSAEATRQSTPDIHDDPGRFESAKQKKTTLLEGVKKFNFKPKRGIQFLLETGFIPSKAPQDVARFLLQTDGLSKSMIGEYLGEGDEENIATMHAFVDMLDLRNMPFVDALRVYLQAFRLPGEAQKIDRFMLKFAERYIEGNANTPFANADTAYVLSYSVILLNTDAHNPQVKKRMTRADFVKNNRGINEGADLPEELLSVIFDDIVNNEIRMKDEVDASLVASLAPGAGLASALATVGRDLQREAYMLQSNGMANKTEALFRTMMRSQRKGSRSGEQFFSASHFVHVRPMFEVAWIPFLAGISGPLQETDDLEVVELCLDGFRNAIRIVCFFDLELERNAFVTTLGKFTFLNNLGEMKTKNMEAIKTLLDVAVTEGNNLKGSWREVLSCVSQLEHMQLISSGVDVPDARKGRTRKLPNEELANESRSTHITVAADMVFSLSHYLSGTAIVDFVQALCDVSWEEIQSSGLSQHPRLFSLQKLVEISYYNMSRIRLEWSNLWDILGEHFNQVCCHSNPHVGFFALDALRQLAMRFLEKEELPHFKFQKDFLKPFEYTMIHNANPDIRDMVLQCLQQMIQARVQNMRSGWRTMFGVFSAASKVLTERITSSAFEIVTRLNKEHFPAIVRYGSFADLTVCITDFCKVSKYQKISLLAIAMLRGVIPIMLSTPECGLNASGTPNATVDDPMIKYWFPVLFSFYDVIMNGEDLEVRRLALDSLFSTLKKYGATFPVDFWDTVCQELLFPIFAVLKSSQDLSRFSTQEDMSVWLSTTMIQALRDLIDLYTFYFEILERFLDGLLDLLCVCICQENDTLARIGTSCLQQLLESNVRKLSPARWERVATTFVKLFRTTTPHQLFDESLRVEIHNASPEPQDSADTDGQAILPAPLSPSTHDSQKINAKTNLNDRRRIFKQIIVKCVLQLLLIETTNDLLRNDEVYNTIPPEHLLRLMGVLDHSYQFARLFNEDKELRTGLWKVGFMKHLPNLLKQESSSASTLVHVLLRMYYDPRAEHQAARPQVAERLLPLGLGVLQDYSKLRSDTQAKNIAAWTPVIGEILRGFCRFDDKAFTRYLPAIYPLAADLIARDTSPEIREGLRDYFVRVGYAQGIIEPS</sequence>
<dbReference type="InterPro" id="IPR035999">
    <property type="entry name" value="Sec7_dom_sf"/>
</dbReference>
<dbReference type="Pfam" id="PF20252">
    <property type="entry name" value="BIG2_C"/>
    <property type="match status" value="1"/>
</dbReference>
<dbReference type="GeneID" id="20674634"/>
<comment type="subcellular location">
    <subcellularLocation>
        <location evidence="5">Cytoplasmic vesicle</location>
        <location evidence="5">COPI-coated vesicle membrane</location>
    </subcellularLocation>
</comment>
<feature type="domain" description="SEC7" evidence="7">
    <location>
        <begin position="751"/>
        <end position="940"/>
    </location>
</feature>
<evidence type="ECO:0000256" key="6">
    <source>
        <dbReference type="SAM" id="MobiDB-lite"/>
    </source>
</evidence>
<dbReference type="PROSITE" id="PS50190">
    <property type="entry name" value="SEC7"/>
    <property type="match status" value="1"/>
</dbReference>
<dbReference type="PANTHER" id="PTHR10663:SF375">
    <property type="entry name" value="LD29171P"/>
    <property type="match status" value="1"/>
</dbReference>
<feature type="region of interest" description="Disordered" evidence="6">
    <location>
        <begin position="1"/>
        <end position="75"/>
    </location>
</feature>
<evidence type="ECO:0000256" key="5">
    <source>
        <dbReference type="ARBA" id="ARBA00060451"/>
    </source>
</evidence>
<dbReference type="Pfam" id="PF01369">
    <property type="entry name" value="Sec7"/>
    <property type="match status" value="1"/>
</dbReference>
<dbReference type="FunFam" id="1.10.1000.11:FF:000003">
    <property type="entry name" value="Brefeldin A-inhibited guanine nucleotide-exchange protein 1"/>
    <property type="match status" value="1"/>
</dbReference>
<keyword evidence="3" id="KW-0653">Protein transport</keyword>
<dbReference type="Pfam" id="PF12783">
    <property type="entry name" value="Sec7-like_HUS"/>
    <property type="match status" value="1"/>
</dbReference>
<dbReference type="OrthoDB" id="18431at2759"/>
<keyword evidence="2" id="KW-0963">Cytoplasm</keyword>
<feature type="region of interest" description="Disordered" evidence="6">
    <location>
        <begin position="167"/>
        <end position="196"/>
    </location>
</feature>
<feature type="region of interest" description="Disordered" evidence="6">
    <location>
        <begin position="1598"/>
        <end position="1626"/>
    </location>
</feature>
<evidence type="ECO:0000256" key="3">
    <source>
        <dbReference type="ARBA" id="ARBA00022927"/>
    </source>
</evidence>
<dbReference type="GO" id="GO:0015031">
    <property type="term" value="P:protein transport"/>
    <property type="evidence" value="ECO:0007669"/>
    <property type="project" value="UniProtKB-KW"/>
</dbReference>
<dbReference type="InParanoid" id="W4KE53"/>
<dbReference type="GO" id="GO:0030663">
    <property type="term" value="C:COPI-coated vesicle membrane"/>
    <property type="evidence" value="ECO:0007669"/>
    <property type="project" value="UniProtKB-SubCell"/>
</dbReference>
<name>W4KE53_HETIT</name>
<dbReference type="CDD" id="cd00171">
    <property type="entry name" value="Sec7"/>
    <property type="match status" value="1"/>
</dbReference>
<keyword evidence="1" id="KW-0813">Transport</keyword>
<dbReference type="Pfam" id="PF16213">
    <property type="entry name" value="DCB"/>
    <property type="match status" value="1"/>
</dbReference>
<gene>
    <name evidence="8" type="ORF">HETIRDRAFT_432775</name>
</gene>
<dbReference type="Gene3D" id="1.10.220.20">
    <property type="match status" value="1"/>
</dbReference>
<dbReference type="InterPro" id="IPR032691">
    <property type="entry name" value="Mon2/Sec7/BIG1-like_HUS"/>
</dbReference>
<reference evidence="8 9" key="1">
    <citation type="journal article" date="2012" name="New Phytol.">
        <title>Insight into trade-off between wood decay and parasitism from the genome of a fungal forest pathogen.</title>
        <authorList>
            <person name="Olson A."/>
            <person name="Aerts A."/>
            <person name="Asiegbu F."/>
            <person name="Belbahri L."/>
            <person name="Bouzid O."/>
            <person name="Broberg A."/>
            <person name="Canback B."/>
            <person name="Coutinho P.M."/>
            <person name="Cullen D."/>
            <person name="Dalman K."/>
            <person name="Deflorio G."/>
            <person name="van Diepen L.T."/>
            <person name="Dunand C."/>
            <person name="Duplessis S."/>
            <person name="Durling M."/>
            <person name="Gonthier P."/>
            <person name="Grimwood J."/>
            <person name="Fossdal C.G."/>
            <person name="Hansson D."/>
            <person name="Henrissat B."/>
            <person name="Hietala A."/>
            <person name="Himmelstrand K."/>
            <person name="Hoffmeister D."/>
            <person name="Hogberg N."/>
            <person name="James T.Y."/>
            <person name="Karlsson M."/>
            <person name="Kohler A."/>
            <person name="Kues U."/>
            <person name="Lee Y.H."/>
            <person name="Lin Y.C."/>
            <person name="Lind M."/>
            <person name="Lindquist E."/>
            <person name="Lombard V."/>
            <person name="Lucas S."/>
            <person name="Lunden K."/>
            <person name="Morin E."/>
            <person name="Murat C."/>
            <person name="Park J."/>
            <person name="Raffaello T."/>
            <person name="Rouze P."/>
            <person name="Salamov A."/>
            <person name="Schmutz J."/>
            <person name="Solheim H."/>
            <person name="Stahlberg J."/>
            <person name="Velez H."/>
            <person name="de Vries R.P."/>
            <person name="Wiebenga A."/>
            <person name="Woodward S."/>
            <person name="Yakovlev I."/>
            <person name="Garbelotto M."/>
            <person name="Martin F."/>
            <person name="Grigoriev I.V."/>
            <person name="Stenlid J."/>
        </authorList>
    </citation>
    <scope>NUCLEOTIDE SEQUENCE [LARGE SCALE GENOMIC DNA]</scope>
    <source>
        <strain evidence="8 9">TC 32-1</strain>
    </source>
</reference>
<feature type="compositionally biased region" description="Polar residues" evidence="6">
    <location>
        <begin position="51"/>
        <end position="75"/>
    </location>
</feature>
<feature type="compositionally biased region" description="Basic and acidic residues" evidence="6">
    <location>
        <begin position="298"/>
        <end position="309"/>
    </location>
</feature>
<feature type="compositionally biased region" description="Low complexity" evidence="6">
    <location>
        <begin position="30"/>
        <end position="50"/>
    </location>
</feature>
<dbReference type="InterPro" id="IPR015403">
    <property type="entry name" value="Mon2/Sec7/BIG1-like_HDS"/>
</dbReference>
<evidence type="ECO:0000256" key="4">
    <source>
        <dbReference type="ARBA" id="ARBA00023136"/>
    </source>
</evidence>
<dbReference type="FunFam" id="1.10.220.20:FF:000002">
    <property type="entry name" value="Brefeldin A-inhibited guanine nucleotide-exchange protein 1"/>
    <property type="match status" value="1"/>
</dbReference>
<dbReference type="RefSeq" id="XP_009543378.1">
    <property type="nucleotide sequence ID" value="XM_009545083.1"/>
</dbReference>
<dbReference type="eggNOG" id="KOG0929">
    <property type="taxonomic scope" value="Eukaryota"/>
</dbReference>
<evidence type="ECO:0000313" key="9">
    <source>
        <dbReference type="Proteomes" id="UP000030671"/>
    </source>
</evidence>
<dbReference type="PANTHER" id="PTHR10663">
    <property type="entry name" value="GUANYL-NUCLEOTIDE EXCHANGE FACTOR"/>
    <property type="match status" value="1"/>
</dbReference>
<evidence type="ECO:0000313" key="8">
    <source>
        <dbReference type="EMBL" id="ETW83600.1"/>
    </source>
</evidence>
<dbReference type="InterPro" id="IPR016024">
    <property type="entry name" value="ARM-type_fold"/>
</dbReference>
<dbReference type="InterPro" id="IPR000904">
    <property type="entry name" value="Sec7_dom"/>
</dbReference>
<evidence type="ECO:0000256" key="1">
    <source>
        <dbReference type="ARBA" id="ARBA00022448"/>
    </source>
</evidence>
<protein>
    <recommendedName>
        <fullName evidence="7">SEC7 domain-containing protein</fullName>
    </recommendedName>
</protein>
<dbReference type="InterPro" id="IPR046455">
    <property type="entry name" value="Sec7/BIG1-like_C"/>
</dbReference>
<feature type="region of interest" description="Disordered" evidence="6">
    <location>
        <begin position="292"/>
        <end position="372"/>
    </location>
</feature>
<feature type="region of interest" description="Disordered" evidence="6">
    <location>
        <begin position="612"/>
        <end position="644"/>
    </location>
</feature>
<organism evidence="8 9">
    <name type="scientific">Heterobasidion irregulare (strain TC 32-1)</name>
    <dbReference type="NCBI Taxonomy" id="747525"/>
    <lineage>
        <taxon>Eukaryota</taxon>
        <taxon>Fungi</taxon>
        <taxon>Dikarya</taxon>
        <taxon>Basidiomycota</taxon>
        <taxon>Agaricomycotina</taxon>
        <taxon>Agaricomycetes</taxon>
        <taxon>Russulales</taxon>
        <taxon>Bondarzewiaceae</taxon>
        <taxon>Heterobasidion</taxon>
        <taxon>Heterobasidion annosum species complex</taxon>
    </lineage>
</organism>
<dbReference type="SUPFAM" id="SSF48425">
    <property type="entry name" value="Sec7 domain"/>
    <property type="match status" value="1"/>
</dbReference>
<feature type="compositionally biased region" description="Low complexity" evidence="6">
    <location>
        <begin position="185"/>
        <end position="196"/>
    </location>
</feature>
<feature type="compositionally biased region" description="Basic and acidic residues" evidence="6">
    <location>
        <begin position="744"/>
        <end position="756"/>
    </location>
</feature>
<evidence type="ECO:0000256" key="2">
    <source>
        <dbReference type="ARBA" id="ARBA00022490"/>
    </source>
</evidence>
<feature type="region of interest" description="Disordered" evidence="6">
    <location>
        <begin position="702"/>
        <end position="757"/>
    </location>
</feature>
<dbReference type="Gene3D" id="1.10.1000.11">
    <property type="entry name" value="Arf Nucleotide-binding Site Opener,domain 2"/>
    <property type="match status" value="1"/>
</dbReference>
<dbReference type="HOGENOM" id="CLU_000691_1_1_1"/>
<proteinExistence type="predicted"/>
<dbReference type="SMART" id="SM00222">
    <property type="entry name" value="Sec7"/>
    <property type="match status" value="1"/>
</dbReference>
<dbReference type="GO" id="GO:0005085">
    <property type="term" value="F:guanyl-nucleotide exchange factor activity"/>
    <property type="evidence" value="ECO:0007669"/>
    <property type="project" value="InterPro"/>
</dbReference>
<dbReference type="InterPro" id="IPR032629">
    <property type="entry name" value="DCB_dom"/>
</dbReference>
<keyword evidence="9" id="KW-1185">Reference proteome</keyword>
<accession>W4KE53</accession>
<dbReference type="GO" id="GO:0032012">
    <property type="term" value="P:regulation of ARF protein signal transduction"/>
    <property type="evidence" value="ECO:0007669"/>
    <property type="project" value="InterPro"/>
</dbReference>
<dbReference type="KEGG" id="hir:HETIRDRAFT_432775"/>
<dbReference type="EMBL" id="KI925456">
    <property type="protein sequence ID" value="ETW83600.1"/>
    <property type="molecule type" value="Genomic_DNA"/>
</dbReference>
<dbReference type="FunCoup" id="W4KE53">
    <property type="interactions" value="455"/>
</dbReference>
<dbReference type="Pfam" id="PF09324">
    <property type="entry name" value="Sec7-like_HDS"/>
    <property type="match status" value="1"/>
</dbReference>
<dbReference type="SUPFAM" id="SSF48371">
    <property type="entry name" value="ARM repeat"/>
    <property type="match status" value="2"/>
</dbReference>
<dbReference type="Proteomes" id="UP000030671">
    <property type="component" value="Unassembled WGS sequence"/>
</dbReference>